<reference evidence="1 2" key="1">
    <citation type="submission" date="2014-04" db="EMBL/GenBank/DDBJ databases">
        <authorList>
            <consortium name="International Citrus Genome Consortium"/>
            <person name="Gmitter F."/>
            <person name="Chen C."/>
            <person name="Farmerie W."/>
            <person name="Harkins T."/>
            <person name="Desany B."/>
            <person name="Mohiuddin M."/>
            <person name="Kodira C."/>
            <person name="Borodovsky M."/>
            <person name="Lomsadze A."/>
            <person name="Burns P."/>
            <person name="Jenkins J."/>
            <person name="Prochnik S."/>
            <person name="Shu S."/>
            <person name="Chapman J."/>
            <person name="Pitluck S."/>
            <person name="Schmutz J."/>
            <person name="Rokhsar D."/>
        </authorList>
    </citation>
    <scope>NUCLEOTIDE SEQUENCE</scope>
</reference>
<name>A0A067GC16_CITSI</name>
<keyword evidence="2" id="KW-1185">Reference proteome</keyword>
<dbReference type="AlphaFoldDB" id="A0A067GC16"/>
<evidence type="ECO:0000313" key="2">
    <source>
        <dbReference type="Proteomes" id="UP000027120"/>
    </source>
</evidence>
<sequence>MKIQENNTHFKQMEHKAFKLIKNQNRRPPPKRGQIMKKILKDWFGSAGGKRRGNGLVSRDGKYLRWTRIPGGPAHSGQTLQKILGLILGKNLKPVE</sequence>
<dbReference type="EMBL" id="KK784886">
    <property type="protein sequence ID" value="KDO73062.1"/>
    <property type="molecule type" value="Genomic_DNA"/>
</dbReference>
<accession>A0A067GC16</accession>
<dbReference type="Proteomes" id="UP000027120">
    <property type="component" value="Unassembled WGS sequence"/>
</dbReference>
<gene>
    <name evidence="1" type="ORF">CISIN_1g034387mg</name>
</gene>
<evidence type="ECO:0000313" key="1">
    <source>
        <dbReference type="EMBL" id="KDO73062.1"/>
    </source>
</evidence>
<proteinExistence type="predicted"/>
<organism evidence="1 2">
    <name type="scientific">Citrus sinensis</name>
    <name type="common">Sweet orange</name>
    <name type="synonym">Citrus aurantium var. sinensis</name>
    <dbReference type="NCBI Taxonomy" id="2711"/>
    <lineage>
        <taxon>Eukaryota</taxon>
        <taxon>Viridiplantae</taxon>
        <taxon>Streptophyta</taxon>
        <taxon>Embryophyta</taxon>
        <taxon>Tracheophyta</taxon>
        <taxon>Spermatophyta</taxon>
        <taxon>Magnoliopsida</taxon>
        <taxon>eudicotyledons</taxon>
        <taxon>Gunneridae</taxon>
        <taxon>Pentapetalae</taxon>
        <taxon>rosids</taxon>
        <taxon>malvids</taxon>
        <taxon>Sapindales</taxon>
        <taxon>Rutaceae</taxon>
        <taxon>Aurantioideae</taxon>
        <taxon>Citrus</taxon>
    </lineage>
</organism>
<protein>
    <submittedName>
        <fullName evidence="1">Uncharacterized protein</fullName>
    </submittedName>
</protein>